<sequence>MDISRRKFAATALAGAGVAVAGCLNSNSGNGGEFELEGEPALPVPVAGDPEADVTVMVFKDFGCGACARYTLEDELNVYPRLKESYIDPGEIRYEFHDFPIPANPDWSWEIASAARSVQDQGGDEAFWQFEENIYAEFTDGYSLDVIESTANDAGVDGEKVVTDTEDGAYRGELETERERAKNAGIKATPTVIVDGEQVEDPTYDPIESAIEDAL</sequence>
<feature type="domain" description="Thioredoxin-like fold" evidence="9">
    <location>
        <begin position="45"/>
        <end position="213"/>
    </location>
</feature>
<protein>
    <submittedName>
        <fullName evidence="10">Protein-disulfide isomerase</fullName>
    </submittedName>
</protein>
<evidence type="ECO:0000256" key="5">
    <source>
        <dbReference type="ARBA" id="ARBA00023002"/>
    </source>
</evidence>
<evidence type="ECO:0000313" key="10">
    <source>
        <dbReference type="EMBL" id="SFS76559.1"/>
    </source>
</evidence>
<dbReference type="PROSITE" id="PS51257">
    <property type="entry name" value="PROKAR_LIPOPROTEIN"/>
    <property type="match status" value="1"/>
</dbReference>
<proteinExistence type="inferred from homology"/>
<evidence type="ECO:0000256" key="1">
    <source>
        <dbReference type="ARBA" id="ARBA00005791"/>
    </source>
</evidence>
<organism evidence="10 11">
    <name type="scientific">Halostagnicola kamekurae</name>
    <dbReference type="NCBI Taxonomy" id="619731"/>
    <lineage>
        <taxon>Archaea</taxon>
        <taxon>Methanobacteriati</taxon>
        <taxon>Methanobacteriota</taxon>
        <taxon>Stenosarchaea group</taxon>
        <taxon>Halobacteria</taxon>
        <taxon>Halobacteriales</taxon>
        <taxon>Natrialbaceae</taxon>
        <taxon>Halostagnicola</taxon>
    </lineage>
</organism>
<dbReference type="OrthoDB" id="15256at2157"/>
<evidence type="ECO:0000256" key="6">
    <source>
        <dbReference type="ARBA" id="ARBA00023157"/>
    </source>
</evidence>
<comment type="similarity">
    <text evidence="2">Belongs to the glutaredoxin family.</text>
</comment>
<dbReference type="SUPFAM" id="SSF52833">
    <property type="entry name" value="Thioredoxin-like"/>
    <property type="match status" value="1"/>
</dbReference>
<keyword evidence="4" id="KW-0813">Transport</keyword>
<dbReference type="PANTHER" id="PTHR13887:SF14">
    <property type="entry name" value="DISULFIDE BOND FORMATION PROTEIN D"/>
    <property type="match status" value="1"/>
</dbReference>
<reference evidence="11" key="1">
    <citation type="submission" date="2016-10" db="EMBL/GenBank/DDBJ databases">
        <authorList>
            <person name="Varghese N."/>
            <person name="Submissions S."/>
        </authorList>
    </citation>
    <scope>NUCLEOTIDE SEQUENCE [LARGE SCALE GENOMIC DNA]</scope>
    <source>
        <strain evidence="11">DSM 22427</strain>
    </source>
</reference>
<accession>A0A1I6SI19</accession>
<keyword evidence="7" id="KW-0676">Redox-active center</keyword>
<keyword evidence="10" id="KW-0413">Isomerase</keyword>
<dbReference type="GO" id="GO:0016853">
    <property type="term" value="F:isomerase activity"/>
    <property type="evidence" value="ECO:0007669"/>
    <property type="project" value="UniProtKB-KW"/>
</dbReference>
<dbReference type="AlphaFoldDB" id="A0A1I6SI19"/>
<comment type="similarity">
    <text evidence="1">Belongs to the thioredoxin family. DsbA subfamily.</text>
</comment>
<dbReference type="GO" id="GO:0016491">
    <property type="term" value="F:oxidoreductase activity"/>
    <property type="evidence" value="ECO:0007669"/>
    <property type="project" value="UniProtKB-KW"/>
</dbReference>
<dbReference type="InterPro" id="IPR012336">
    <property type="entry name" value="Thioredoxin-like_fold"/>
</dbReference>
<keyword evidence="3" id="KW-0732">Signal</keyword>
<evidence type="ECO:0000256" key="4">
    <source>
        <dbReference type="ARBA" id="ARBA00022982"/>
    </source>
</evidence>
<keyword evidence="11" id="KW-1185">Reference proteome</keyword>
<dbReference type="RefSeq" id="WP_092905116.1">
    <property type="nucleotide sequence ID" value="NZ_FOZS01000002.1"/>
</dbReference>
<evidence type="ECO:0000256" key="2">
    <source>
        <dbReference type="ARBA" id="ARBA00007787"/>
    </source>
</evidence>
<dbReference type="EMBL" id="FOZS01000002">
    <property type="protein sequence ID" value="SFS76559.1"/>
    <property type="molecule type" value="Genomic_DNA"/>
</dbReference>
<evidence type="ECO:0000256" key="7">
    <source>
        <dbReference type="ARBA" id="ARBA00023284"/>
    </source>
</evidence>
<feature type="region of interest" description="Disordered" evidence="8">
    <location>
        <begin position="195"/>
        <end position="215"/>
    </location>
</feature>
<dbReference type="Gene3D" id="3.40.30.10">
    <property type="entry name" value="Glutaredoxin"/>
    <property type="match status" value="1"/>
</dbReference>
<name>A0A1I6SI19_9EURY</name>
<evidence type="ECO:0000256" key="8">
    <source>
        <dbReference type="SAM" id="MobiDB-lite"/>
    </source>
</evidence>
<dbReference type="Proteomes" id="UP000199199">
    <property type="component" value="Unassembled WGS sequence"/>
</dbReference>
<dbReference type="InterPro" id="IPR036249">
    <property type="entry name" value="Thioredoxin-like_sf"/>
</dbReference>
<keyword evidence="4" id="KW-0249">Electron transport</keyword>
<dbReference type="PANTHER" id="PTHR13887">
    <property type="entry name" value="GLUTATHIONE S-TRANSFERASE KAPPA"/>
    <property type="match status" value="1"/>
</dbReference>
<keyword evidence="6" id="KW-1015">Disulfide bond</keyword>
<evidence type="ECO:0000256" key="3">
    <source>
        <dbReference type="ARBA" id="ARBA00022729"/>
    </source>
</evidence>
<evidence type="ECO:0000313" key="11">
    <source>
        <dbReference type="Proteomes" id="UP000199199"/>
    </source>
</evidence>
<evidence type="ECO:0000259" key="9">
    <source>
        <dbReference type="Pfam" id="PF13462"/>
    </source>
</evidence>
<dbReference type="Pfam" id="PF13462">
    <property type="entry name" value="Thioredoxin_4"/>
    <property type="match status" value="1"/>
</dbReference>
<keyword evidence="5" id="KW-0560">Oxidoreductase</keyword>
<gene>
    <name evidence="10" type="ORF">SAMN04488556_2689</name>
</gene>